<comment type="subcellular location">
    <subcellularLocation>
        <location evidence="1">Cell membrane</location>
        <topology evidence="1">Multi-pass membrane protein</topology>
    </subcellularLocation>
</comment>
<keyword evidence="9" id="KW-1185">Reference proteome</keyword>
<feature type="compositionally biased region" description="Basic and acidic residues" evidence="6">
    <location>
        <begin position="375"/>
        <end position="396"/>
    </location>
</feature>
<feature type="region of interest" description="Disordered" evidence="6">
    <location>
        <begin position="371"/>
        <end position="410"/>
    </location>
</feature>
<feature type="compositionally biased region" description="Basic and acidic residues" evidence="6">
    <location>
        <begin position="64"/>
        <end position="78"/>
    </location>
</feature>
<feature type="compositionally biased region" description="Low complexity" evidence="6">
    <location>
        <begin position="695"/>
        <end position="708"/>
    </location>
</feature>
<dbReference type="GO" id="GO:0015095">
    <property type="term" value="F:magnesium ion transmembrane transporter activity"/>
    <property type="evidence" value="ECO:0007669"/>
    <property type="project" value="TreeGrafter"/>
</dbReference>
<dbReference type="GO" id="GO:0050897">
    <property type="term" value="F:cobalt ion binding"/>
    <property type="evidence" value="ECO:0007669"/>
    <property type="project" value="TreeGrafter"/>
</dbReference>
<gene>
    <name evidence="8" type="ORF">HII31_00572</name>
</gene>
<feature type="coiled-coil region" evidence="5">
    <location>
        <begin position="1245"/>
        <end position="1272"/>
    </location>
</feature>
<evidence type="ECO:0000256" key="7">
    <source>
        <dbReference type="SAM" id="Phobius"/>
    </source>
</evidence>
<keyword evidence="3 7" id="KW-1133">Transmembrane helix</keyword>
<evidence type="ECO:0000256" key="4">
    <source>
        <dbReference type="ARBA" id="ARBA00023136"/>
    </source>
</evidence>
<feature type="compositionally biased region" description="Polar residues" evidence="6">
    <location>
        <begin position="39"/>
        <end position="61"/>
    </location>
</feature>
<dbReference type="Proteomes" id="UP000660729">
    <property type="component" value="Unassembled WGS sequence"/>
</dbReference>
<comment type="caution">
    <text evidence="8">The sequence shown here is derived from an EMBL/GenBank/DDBJ whole genome shotgun (WGS) entry which is preliminary data.</text>
</comment>
<evidence type="ECO:0000256" key="5">
    <source>
        <dbReference type="SAM" id="Coils"/>
    </source>
</evidence>
<evidence type="ECO:0000256" key="6">
    <source>
        <dbReference type="SAM" id="MobiDB-lite"/>
    </source>
</evidence>
<keyword evidence="2 7" id="KW-0812">Transmembrane</keyword>
<evidence type="ECO:0000313" key="8">
    <source>
        <dbReference type="EMBL" id="KAF7198216.1"/>
    </source>
</evidence>
<feature type="region of interest" description="Disordered" evidence="6">
    <location>
        <begin position="612"/>
        <end position="714"/>
    </location>
</feature>
<name>A0A8H6RXX0_9PEZI</name>
<accession>A0A8H6RXX0</accession>
<dbReference type="InterPro" id="IPR002523">
    <property type="entry name" value="MgTranspt_CorA/ZnTranspt_ZntB"/>
</dbReference>
<evidence type="ECO:0000313" key="9">
    <source>
        <dbReference type="Proteomes" id="UP000660729"/>
    </source>
</evidence>
<dbReference type="Pfam" id="PF01544">
    <property type="entry name" value="CorA"/>
    <property type="match status" value="1"/>
</dbReference>
<dbReference type="OrthoDB" id="6133115at2759"/>
<reference evidence="8" key="1">
    <citation type="submission" date="2020-04" db="EMBL/GenBank/DDBJ databases">
        <title>Draft genome resource of the tomato pathogen Pseudocercospora fuligena.</title>
        <authorList>
            <person name="Zaccaron A."/>
        </authorList>
    </citation>
    <scope>NUCLEOTIDE SEQUENCE</scope>
    <source>
        <strain evidence="8">PF001</strain>
    </source>
</reference>
<feature type="compositionally biased region" description="Acidic residues" evidence="6">
    <location>
        <begin position="401"/>
        <end position="410"/>
    </location>
</feature>
<keyword evidence="5" id="KW-0175">Coiled coil</keyword>
<dbReference type="PANTHER" id="PTHR46494">
    <property type="entry name" value="CORA FAMILY METAL ION TRANSPORTER (EUROFUNG)"/>
    <property type="match status" value="1"/>
</dbReference>
<evidence type="ECO:0000256" key="1">
    <source>
        <dbReference type="ARBA" id="ARBA00004651"/>
    </source>
</evidence>
<evidence type="ECO:0000256" key="3">
    <source>
        <dbReference type="ARBA" id="ARBA00022989"/>
    </source>
</evidence>
<evidence type="ECO:0000256" key="2">
    <source>
        <dbReference type="ARBA" id="ARBA00022692"/>
    </source>
</evidence>
<dbReference type="InterPro" id="IPR045863">
    <property type="entry name" value="CorA_TM1_TM2"/>
</dbReference>
<proteinExistence type="predicted"/>
<dbReference type="GO" id="GO:0015087">
    <property type="term" value="F:cobalt ion transmembrane transporter activity"/>
    <property type="evidence" value="ECO:0007669"/>
    <property type="project" value="TreeGrafter"/>
</dbReference>
<organism evidence="8 9">
    <name type="scientific">Pseudocercospora fuligena</name>
    <dbReference type="NCBI Taxonomy" id="685502"/>
    <lineage>
        <taxon>Eukaryota</taxon>
        <taxon>Fungi</taxon>
        <taxon>Dikarya</taxon>
        <taxon>Ascomycota</taxon>
        <taxon>Pezizomycotina</taxon>
        <taxon>Dothideomycetes</taxon>
        <taxon>Dothideomycetidae</taxon>
        <taxon>Mycosphaerellales</taxon>
        <taxon>Mycosphaerellaceae</taxon>
        <taxon>Pseudocercospora</taxon>
    </lineage>
</organism>
<dbReference type="SUPFAM" id="SSF144083">
    <property type="entry name" value="Magnesium transport protein CorA, transmembrane region"/>
    <property type="match status" value="1"/>
</dbReference>
<dbReference type="Gene3D" id="1.20.58.340">
    <property type="entry name" value="Magnesium transport protein CorA, transmembrane region"/>
    <property type="match status" value="1"/>
</dbReference>
<protein>
    <submittedName>
        <fullName evidence="8">Uncharacterized protein</fullName>
    </submittedName>
</protein>
<feature type="transmembrane region" description="Helical" evidence="7">
    <location>
        <begin position="1316"/>
        <end position="1333"/>
    </location>
</feature>
<dbReference type="EMBL" id="JABCIY010000003">
    <property type="protein sequence ID" value="KAF7198216.1"/>
    <property type="molecule type" value="Genomic_DNA"/>
</dbReference>
<dbReference type="GO" id="GO:0005886">
    <property type="term" value="C:plasma membrane"/>
    <property type="evidence" value="ECO:0007669"/>
    <property type="project" value="UniProtKB-SubCell"/>
</dbReference>
<dbReference type="PANTHER" id="PTHR46494:SF1">
    <property type="entry name" value="CORA FAMILY METAL ION TRANSPORTER (EUROFUNG)"/>
    <property type="match status" value="1"/>
</dbReference>
<feature type="region of interest" description="Disordered" evidence="6">
    <location>
        <begin position="181"/>
        <end position="234"/>
    </location>
</feature>
<feature type="compositionally biased region" description="Low complexity" evidence="6">
    <location>
        <begin position="626"/>
        <end position="637"/>
    </location>
</feature>
<dbReference type="GO" id="GO:0000287">
    <property type="term" value="F:magnesium ion binding"/>
    <property type="evidence" value="ECO:0007669"/>
    <property type="project" value="TreeGrafter"/>
</dbReference>
<keyword evidence="4 7" id="KW-0472">Membrane</keyword>
<sequence>MASSYGDRYGREGPSELQKLYGSNLPPSLRYGAVRQSRAPRSQEPQNQGTPPVNEKTTTSVPDVVKRADDYKKSRARSEPVSTPNVHVPKARKSAPQKSSRPILQIKDIPEYADYPGGKYAFRDEDNVSASEPQLAYYRKRPRDPHAMKQKVVGVLRHGLKEEQSDNLKRQAAATTFLERINAKKEQRRHQATVVDAESEKEDAQPDSEAGKRQDLEDEEPTLGSPEPVPSADVAQSIKALESELEELKFQREMSRRLRDLGYTEQTIEIMVDKDKMNKFKADVNRSDRPSNYTQPPRAPVYPKVHKSYLAPETLRYYDLPWEYDRSDSDYIIILRDLSKSETDVLFEHTTRLRSGKLLFEPLERGRSKKTFSFHNREDRGASRKDVVVHRDRSKSGSETSSEDDSDIDDFIDDEIGRTFAWYETSDDLGILELGQDSAEDEPPAGLGSWFRKRKDVLQDVPQINAIGEEAPSHSRFRALALDEPDQAIEMTDTSKLDTHYPRPRGENSSASEKVIYSCYGKDWTGSSSESAGHPGLIVTSGMKDNHKDALYYLRHIRQDILDFHSYIEQVLEMSELRKVTRPLREHLKERGDPGGDPDAAHEDHMVAGAEADAESQAVVQETSAYQQYQGQGNGRNQDARQDAVNDDNEKEVLQQTIPQQSGEHEADLERSSSIAMPANQKEFQRQQAYSGDGSRSPSQSRASSASEVSEDDSDIFEVPKPFIDRAVLDALRLKYEEREGNYVVQKPVSMEQWKTVIAKSVNLTLEGIRMATQSSLLQHNNFDQKLLAASPSIEMNLYRPSKDAKKLSPDVDDIELYSQYQGISDDTFNQRVAALFDTPPNVDKSSTLAIGPTKAQPALRRMQVSQLCSILGYTALTQRDDTTAEDVELTPLDGSLYANLLNGLRSLLRFLASEESDDNKDEDWSKLLVSIVENLEVIDQTLQPEASAATIVILRKMCSGLHHLFRSLRDLELYSVTHQSLGSTDAGDLSECRRAMRHTVLALLRTAQASRGIARVVPVIESWEPHSARALSRGIVKQFFRTACSKSQWIGLQSSDLYVTGDTFQKQFSNYARRLSELGWSKEAAEFLLENGCSWKQAALHAKQAQSLLEKAFRGALASHPDRSIRWKAAAFPSDTIILLLPDILLRPVLDGQGALDMYYRYVTDLYSTILMGEPSRESLERIRHLRAELNAVSLLQTDQLKMLEQYAEAIFPQHKDGDPSEQFRIESDPHPGYRMLRALRKGIATQNDGIQELNNSLDNLQTEAQSQISGVQDWRDNAVVVFTIITIIFLPLSFISSVFGMNTADVRNMNHNQWVFWASAAPFTLAVIMITL</sequence>
<feature type="region of interest" description="Disordered" evidence="6">
    <location>
        <begin position="1"/>
        <end position="130"/>
    </location>
</feature>
<feature type="transmembrane region" description="Helical" evidence="7">
    <location>
        <begin position="1280"/>
        <end position="1304"/>
    </location>
</feature>